<dbReference type="Proteomes" id="UP001195483">
    <property type="component" value="Unassembled WGS sequence"/>
</dbReference>
<gene>
    <name evidence="1" type="ORF">CHS0354_003107</name>
</gene>
<accession>A0AAE0RP35</accession>
<name>A0AAE0RP35_9BIVA</name>
<comment type="caution">
    <text evidence="1">The sequence shown here is derived from an EMBL/GenBank/DDBJ whole genome shotgun (WGS) entry which is preliminary data.</text>
</comment>
<keyword evidence="2" id="KW-1185">Reference proteome</keyword>
<protein>
    <submittedName>
        <fullName evidence="1">Uncharacterized protein</fullName>
    </submittedName>
</protein>
<evidence type="ECO:0000313" key="1">
    <source>
        <dbReference type="EMBL" id="KAK3577032.1"/>
    </source>
</evidence>
<dbReference type="AlphaFoldDB" id="A0AAE0RP35"/>
<evidence type="ECO:0000313" key="2">
    <source>
        <dbReference type="Proteomes" id="UP001195483"/>
    </source>
</evidence>
<reference evidence="1" key="1">
    <citation type="journal article" date="2021" name="Genome Biol. Evol.">
        <title>A High-Quality Reference Genome for a Parasitic Bivalve with Doubly Uniparental Inheritance (Bivalvia: Unionida).</title>
        <authorList>
            <person name="Smith C.H."/>
        </authorList>
    </citation>
    <scope>NUCLEOTIDE SEQUENCE</scope>
    <source>
        <strain evidence="1">CHS0354</strain>
    </source>
</reference>
<proteinExistence type="predicted"/>
<dbReference type="EMBL" id="JAEAOA010000257">
    <property type="protein sequence ID" value="KAK3577032.1"/>
    <property type="molecule type" value="Genomic_DNA"/>
</dbReference>
<reference evidence="1" key="3">
    <citation type="submission" date="2023-05" db="EMBL/GenBank/DDBJ databases">
        <authorList>
            <person name="Smith C.H."/>
        </authorList>
    </citation>
    <scope>NUCLEOTIDE SEQUENCE</scope>
    <source>
        <strain evidence="1">CHS0354</strain>
        <tissue evidence="1">Mantle</tissue>
    </source>
</reference>
<sequence>MLREEMKSGTTLPISTKQYCLIGPPTPTTIAFGIVSSFEPAQMRNSSCVVGGEEFGRADAPVLNLKTSVLLKLKSCYPVWFARMEAEI</sequence>
<reference evidence="1" key="2">
    <citation type="journal article" date="2021" name="Genome Biol. Evol.">
        <title>Developing a high-quality reference genome for a parasitic bivalve with doubly uniparental inheritance (Bivalvia: Unionida).</title>
        <authorList>
            <person name="Smith C.H."/>
        </authorList>
    </citation>
    <scope>NUCLEOTIDE SEQUENCE</scope>
    <source>
        <strain evidence="1">CHS0354</strain>
        <tissue evidence="1">Mantle</tissue>
    </source>
</reference>
<organism evidence="1 2">
    <name type="scientific">Potamilus streckersoni</name>
    <dbReference type="NCBI Taxonomy" id="2493646"/>
    <lineage>
        <taxon>Eukaryota</taxon>
        <taxon>Metazoa</taxon>
        <taxon>Spiralia</taxon>
        <taxon>Lophotrochozoa</taxon>
        <taxon>Mollusca</taxon>
        <taxon>Bivalvia</taxon>
        <taxon>Autobranchia</taxon>
        <taxon>Heteroconchia</taxon>
        <taxon>Palaeoheterodonta</taxon>
        <taxon>Unionida</taxon>
        <taxon>Unionoidea</taxon>
        <taxon>Unionidae</taxon>
        <taxon>Ambleminae</taxon>
        <taxon>Lampsilini</taxon>
        <taxon>Potamilus</taxon>
    </lineage>
</organism>